<evidence type="ECO:0000256" key="1">
    <source>
        <dbReference type="SAM" id="Phobius"/>
    </source>
</evidence>
<name>A0ABN2XU25_9ACTN</name>
<proteinExistence type="predicted"/>
<accession>A0ABN2XU25</accession>
<sequence>MNLYISVLRTLVPLFVGWVVTAAGAFGVDADSTTVTAGVTALVTAVYYAVFRALEEWAARQEWKPLRLVAGVLLGWARPPEYPARADAAPAVPAASAAPPPDAAEGRPA</sequence>
<comment type="caution">
    <text evidence="2">The sequence shown here is derived from an EMBL/GenBank/DDBJ whole genome shotgun (WGS) entry which is preliminary data.</text>
</comment>
<organism evidence="2 3">
    <name type="scientific">Streptomyces synnematoformans</name>
    <dbReference type="NCBI Taxonomy" id="415721"/>
    <lineage>
        <taxon>Bacteria</taxon>
        <taxon>Bacillati</taxon>
        <taxon>Actinomycetota</taxon>
        <taxon>Actinomycetes</taxon>
        <taxon>Kitasatosporales</taxon>
        <taxon>Streptomycetaceae</taxon>
        <taxon>Streptomyces</taxon>
    </lineage>
</organism>
<protein>
    <recommendedName>
        <fullName evidence="4">Holin</fullName>
    </recommendedName>
</protein>
<feature type="transmembrane region" description="Helical" evidence="1">
    <location>
        <begin position="34"/>
        <end position="54"/>
    </location>
</feature>
<reference evidence="2 3" key="1">
    <citation type="journal article" date="2019" name="Int. J. Syst. Evol. Microbiol.">
        <title>The Global Catalogue of Microorganisms (GCM) 10K type strain sequencing project: providing services to taxonomists for standard genome sequencing and annotation.</title>
        <authorList>
            <consortium name="The Broad Institute Genomics Platform"/>
            <consortium name="The Broad Institute Genome Sequencing Center for Infectious Disease"/>
            <person name="Wu L."/>
            <person name="Ma J."/>
        </authorList>
    </citation>
    <scope>NUCLEOTIDE SEQUENCE [LARGE SCALE GENOMIC DNA]</scope>
    <source>
        <strain evidence="2 3">JCM 15481</strain>
    </source>
</reference>
<feature type="transmembrane region" description="Helical" evidence="1">
    <location>
        <begin position="7"/>
        <end position="28"/>
    </location>
</feature>
<dbReference type="RefSeq" id="WP_344289386.1">
    <property type="nucleotide sequence ID" value="NZ_BAAAPF010000038.1"/>
</dbReference>
<keyword evidence="1" id="KW-0472">Membrane</keyword>
<dbReference type="Proteomes" id="UP001500443">
    <property type="component" value="Unassembled WGS sequence"/>
</dbReference>
<evidence type="ECO:0000313" key="3">
    <source>
        <dbReference type="Proteomes" id="UP001500443"/>
    </source>
</evidence>
<dbReference type="EMBL" id="BAAAPF010000038">
    <property type="protein sequence ID" value="GAA2117857.1"/>
    <property type="molecule type" value="Genomic_DNA"/>
</dbReference>
<keyword evidence="1" id="KW-1133">Transmembrane helix</keyword>
<keyword evidence="1" id="KW-0812">Transmembrane</keyword>
<evidence type="ECO:0008006" key="4">
    <source>
        <dbReference type="Google" id="ProtNLM"/>
    </source>
</evidence>
<evidence type="ECO:0000313" key="2">
    <source>
        <dbReference type="EMBL" id="GAA2117857.1"/>
    </source>
</evidence>
<gene>
    <name evidence="2" type="ORF">GCM10009802_19180</name>
</gene>
<keyword evidence="3" id="KW-1185">Reference proteome</keyword>